<feature type="region of interest" description="Disordered" evidence="4">
    <location>
        <begin position="1286"/>
        <end position="1315"/>
    </location>
</feature>
<dbReference type="GO" id="GO:0005829">
    <property type="term" value="C:cytosol"/>
    <property type="evidence" value="ECO:0007669"/>
    <property type="project" value="TreeGrafter"/>
</dbReference>
<proteinExistence type="predicted"/>
<evidence type="ECO:0000256" key="1">
    <source>
        <dbReference type="ARBA" id="ARBA00022468"/>
    </source>
</evidence>
<dbReference type="PANTHER" id="PTHR24113">
    <property type="entry name" value="RAN GTPASE-ACTIVATING PROTEIN 1"/>
    <property type="match status" value="1"/>
</dbReference>
<keyword evidence="2" id="KW-0433">Leucine-rich repeat</keyword>
<dbReference type="EMBL" id="KB932203">
    <property type="protein sequence ID" value="KCV71184.1"/>
    <property type="molecule type" value="Genomic_DNA"/>
</dbReference>
<keyword evidence="6" id="KW-1185">Reference proteome</keyword>
<dbReference type="PANTHER" id="PTHR24113:SF12">
    <property type="entry name" value="RAN GTPASE-ACTIVATING PROTEIN 1"/>
    <property type="match status" value="1"/>
</dbReference>
<dbReference type="GO" id="GO:0005634">
    <property type="term" value="C:nucleus"/>
    <property type="evidence" value="ECO:0007669"/>
    <property type="project" value="TreeGrafter"/>
</dbReference>
<sequence>MSSDDATAASELRGFLGQAAARPRAIPPGATLDDVADPALLDDVLTRTAQDYAALLLGSGALMPASPLSAGGISPGAPPAMVGSLAGVPVDGPCFSAVFCPRTRQMHARSGDLARAARRPAGPPEADPLPELTRRCLIPFLYIGPGNDLGPEGLHALLSLLASARGQDLRCLVLGEGAGLTPEAATRLFQHVGASGLAELVIDAGPGALTPGAGHSGLEDLLAALRSRADLRSLVLAERGLRGPGLSAVCRAMVDRPGPVADMAGPGAGGAALPLRCVWLAHLGLTAEGARVALAPVLRRGQTSHLRLEGQPPGAGPARGPGACSHRPATHPAGHPAEADDPHVGVFLRAVARHRHLATVALPGGALHAGGSLNCLAAGLDAGAELRTLRLGAVRLDPMAGCLLAGALAICQGRLLHLSLAGRSDGDCVILDPELGRQLAGALAAQGPAGLRVLALRAGRSSSRALAGLLDLLQRRPASRALGHLCLELPAQEHPAEALVDAILLRSSLRRVFLSGLEGPLALAAAEALGRNISLRDLHLHGHSCSGALAREALLEGRLGRRYVGPCSGVAPPAAMAAARAFWAALAGNVSLKALFLGGTLAQATAAQETALVGVLRVGSASRLRALHLDPAARLAPAAVGRLAQLAELFLGRGVLAEAPAVAAFERLLRLAPGLRCFVLGRNGFAPGDVALLLAGLLLAGQERGGADLAAGHRPGACLGELALAAGPEADAALAAPVRLEAFHLGENGLSSGTVRALAHLLARAPGLTAFQIRAGQLGDLLTAGLVEVLAPRAASLTRVSLGRNRFTPAGARALLALLARYASLTDIVLPDMPGPITGEVVRTQVAAHLRARAAFCNLSDNDHTLAATLPGQLVHRRARVADLFDRVYNSFNFDPASALAHPPVLTRITSNAGVAFCLCPGAGHAADTSLDACLTELEEVLFYRGFTRLSYFHLATDTQAFIARRDALDALGAMLHELEAAEAALTPERMRLLAALPGGTDAGLASPQDDPPVAKQPRGADVLGDCVATAGAGVRQHDLRILTDAGALTPAMTYIDFFAHRSLSRLPALLAGWLLDVGLPEAARLALLTGLTPGDFAGRIQGPASLCWYWHRQVSIGQASRAMLLASLVANPRLSLAQVPAGSMLHWAPGQLAVALSKCVDSTGALGRLGWLLDGLDGLALVVAISERSLWRMFSPAVVFPDNGLLPEAVLEEGRQMAPHGGGTAGMANGPSPVLAPIPFGPAGMEKVDVSPRSPLAPDLPADPPAGVDPGAIFLDALPAAGIASPAGGMPSPSPGSGWASAPGSPRSPRPLSRAASGVDLHAYLPGAGLGARPRLSLADARWLLRCREVLIAREVHAGRLPGWLGTWCPDVPVLDQVAS</sequence>
<protein>
    <submittedName>
        <fullName evidence="5">Uncharacterized protein</fullName>
    </submittedName>
</protein>
<accession>A0A058ZA51</accession>
<keyword evidence="1" id="KW-0343">GTPase activation</keyword>
<dbReference type="SMART" id="SM00368">
    <property type="entry name" value="LRR_RI"/>
    <property type="match status" value="3"/>
</dbReference>
<dbReference type="InterPro" id="IPR027038">
    <property type="entry name" value="RanGap"/>
</dbReference>
<name>A0A058ZA51_FONAL</name>
<dbReference type="Gene3D" id="3.80.10.10">
    <property type="entry name" value="Ribonuclease Inhibitor"/>
    <property type="match status" value="3"/>
</dbReference>
<organism evidence="5">
    <name type="scientific">Fonticula alba</name>
    <name type="common">Slime mold</name>
    <dbReference type="NCBI Taxonomy" id="691883"/>
    <lineage>
        <taxon>Eukaryota</taxon>
        <taxon>Rotosphaerida</taxon>
        <taxon>Fonticulaceae</taxon>
        <taxon>Fonticula</taxon>
    </lineage>
</organism>
<evidence type="ECO:0000313" key="5">
    <source>
        <dbReference type="EMBL" id="KCV71184.1"/>
    </source>
</evidence>
<dbReference type="GO" id="GO:0048471">
    <property type="term" value="C:perinuclear region of cytoplasm"/>
    <property type="evidence" value="ECO:0007669"/>
    <property type="project" value="TreeGrafter"/>
</dbReference>
<reference evidence="5" key="1">
    <citation type="submission" date="2013-04" db="EMBL/GenBank/DDBJ databases">
        <title>The Genome Sequence of Fonticula alba ATCC 38817.</title>
        <authorList>
            <consortium name="The Broad Institute Genomics Platform"/>
            <person name="Russ C."/>
            <person name="Cuomo C."/>
            <person name="Burger G."/>
            <person name="Gray M.W."/>
            <person name="Holland P.W.H."/>
            <person name="King N."/>
            <person name="Lang F.B.F."/>
            <person name="Roger A.J."/>
            <person name="Ruiz-Trillo I."/>
            <person name="Brown M."/>
            <person name="Walker B."/>
            <person name="Young S."/>
            <person name="Zeng Q."/>
            <person name="Gargeya S."/>
            <person name="Fitzgerald M."/>
            <person name="Haas B."/>
            <person name="Abouelleil A."/>
            <person name="Allen A.W."/>
            <person name="Alvarado L."/>
            <person name="Arachchi H.M."/>
            <person name="Berlin A.M."/>
            <person name="Chapman S.B."/>
            <person name="Gainer-Dewar J."/>
            <person name="Goldberg J."/>
            <person name="Griggs A."/>
            <person name="Gujja S."/>
            <person name="Hansen M."/>
            <person name="Howarth C."/>
            <person name="Imamovic A."/>
            <person name="Ireland A."/>
            <person name="Larimer J."/>
            <person name="McCowan C."/>
            <person name="Murphy C."/>
            <person name="Pearson M."/>
            <person name="Poon T.W."/>
            <person name="Priest M."/>
            <person name="Roberts A."/>
            <person name="Saif S."/>
            <person name="Shea T."/>
            <person name="Sisk P."/>
            <person name="Sykes S."/>
            <person name="Wortman J."/>
            <person name="Nusbaum C."/>
            <person name="Birren B."/>
        </authorList>
    </citation>
    <scope>NUCLEOTIDE SEQUENCE [LARGE SCALE GENOMIC DNA]</scope>
    <source>
        <strain evidence="5">ATCC 38817</strain>
    </source>
</reference>
<dbReference type="Proteomes" id="UP000030693">
    <property type="component" value="Unassembled WGS sequence"/>
</dbReference>
<dbReference type="InterPro" id="IPR032675">
    <property type="entry name" value="LRR_dom_sf"/>
</dbReference>
<evidence type="ECO:0000313" key="6">
    <source>
        <dbReference type="Proteomes" id="UP000030693"/>
    </source>
</evidence>
<evidence type="ECO:0000256" key="3">
    <source>
        <dbReference type="ARBA" id="ARBA00022737"/>
    </source>
</evidence>
<dbReference type="GO" id="GO:0005096">
    <property type="term" value="F:GTPase activator activity"/>
    <property type="evidence" value="ECO:0007669"/>
    <property type="project" value="UniProtKB-KW"/>
</dbReference>
<evidence type="ECO:0000256" key="2">
    <source>
        <dbReference type="ARBA" id="ARBA00022614"/>
    </source>
</evidence>
<dbReference type="GO" id="GO:0031267">
    <property type="term" value="F:small GTPase binding"/>
    <property type="evidence" value="ECO:0007669"/>
    <property type="project" value="TreeGrafter"/>
</dbReference>
<gene>
    <name evidence="5" type="ORF">H696_02136</name>
</gene>
<evidence type="ECO:0000256" key="4">
    <source>
        <dbReference type="SAM" id="MobiDB-lite"/>
    </source>
</evidence>
<dbReference type="GeneID" id="20526861"/>
<keyword evidence="3" id="KW-0677">Repeat</keyword>
<dbReference type="RefSeq" id="XP_009494307.1">
    <property type="nucleotide sequence ID" value="XM_009496032.1"/>
</dbReference>
<dbReference type="GO" id="GO:0006913">
    <property type="term" value="P:nucleocytoplasmic transport"/>
    <property type="evidence" value="ECO:0007669"/>
    <property type="project" value="TreeGrafter"/>
</dbReference>
<feature type="region of interest" description="Disordered" evidence="4">
    <location>
        <begin position="304"/>
        <end position="339"/>
    </location>
</feature>
<dbReference type="SUPFAM" id="SSF52047">
    <property type="entry name" value="RNI-like"/>
    <property type="match status" value="2"/>
</dbReference>